<dbReference type="AlphaFoldDB" id="A0A5S9F4C1"/>
<dbReference type="RefSeq" id="WP_151969717.1">
    <property type="nucleotide sequence ID" value="NZ_AP019860.1"/>
</dbReference>
<dbReference type="Proteomes" id="UP000326354">
    <property type="component" value="Chromosome"/>
</dbReference>
<protein>
    <submittedName>
        <fullName evidence="1">Uncharacterized protein</fullName>
    </submittedName>
</protein>
<evidence type="ECO:0000313" key="1">
    <source>
        <dbReference type="EMBL" id="BBM85626.1"/>
    </source>
</evidence>
<dbReference type="Pfam" id="PF19692">
    <property type="entry name" value="DUF6193"/>
    <property type="match status" value="1"/>
</dbReference>
<name>A0A5S9F4C1_UABAM</name>
<sequence>MRKEEQIARDLYEFLKSQCETCVEVAIEGAGVHWHVEAQYKNRRCRIHCMYYDNMDGLWLGMRGNAHLRGSTNDTPQITHRGVEYLISFHDNDDRICEGRTYDYNSIYGCIRGWIIACESREKLYEKFDFIDKNTRTLKALGKQIDASQKRRGSKWRTCFEPSYTGDVGVELWVYAQRYSCRICTTPSNTIRCSFFINATLLASQDSTIEDIETSVYLWTDQQITLDKLQQKFPQLQIRDFARVFERGDYSDWHWQNVLQQARSGDEVLEYYLPILEEIVVRPEIKCFFSFTSLNRLCFSRCSHYPFMTEGLPVLFPTQEGCFAHCGEYSICGNYEVICNFLSEHLERLAQPAPFVGTIRQFFISPLNKALEKLHSDVRMEHVQQNQWSRVQAAKNNYRCGLEIYEEEENLYGIYFSKDDSEIALGRFASVDATAVAINKWLNHGSLPPQAQDLKDLV</sequence>
<dbReference type="InterPro" id="IPR045682">
    <property type="entry name" value="DUF6193"/>
</dbReference>
<dbReference type="KEGG" id="uam:UABAM_04000"/>
<evidence type="ECO:0000313" key="2">
    <source>
        <dbReference type="Proteomes" id="UP000326354"/>
    </source>
</evidence>
<accession>A0A5S9F4C1</accession>
<dbReference type="EMBL" id="AP019860">
    <property type="protein sequence ID" value="BBM85626.1"/>
    <property type="molecule type" value="Genomic_DNA"/>
</dbReference>
<keyword evidence="2" id="KW-1185">Reference proteome</keyword>
<dbReference type="OrthoDB" id="279190at2"/>
<reference evidence="1 2" key="1">
    <citation type="submission" date="2019-08" db="EMBL/GenBank/DDBJ databases">
        <title>Complete genome sequence of Candidatus Uab amorphum.</title>
        <authorList>
            <person name="Shiratori T."/>
            <person name="Suzuki S."/>
            <person name="Kakizawa Y."/>
            <person name="Ishida K."/>
        </authorList>
    </citation>
    <scope>NUCLEOTIDE SEQUENCE [LARGE SCALE GENOMIC DNA]</scope>
    <source>
        <strain evidence="1 2">SRT547</strain>
    </source>
</reference>
<proteinExistence type="predicted"/>
<gene>
    <name evidence="1" type="ORF">UABAM_04000</name>
</gene>
<organism evidence="1 2">
    <name type="scientific">Uabimicrobium amorphum</name>
    <dbReference type="NCBI Taxonomy" id="2596890"/>
    <lineage>
        <taxon>Bacteria</taxon>
        <taxon>Pseudomonadati</taxon>
        <taxon>Planctomycetota</taxon>
        <taxon>Candidatus Uabimicrobiia</taxon>
        <taxon>Candidatus Uabimicrobiales</taxon>
        <taxon>Candidatus Uabimicrobiaceae</taxon>
        <taxon>Candidatus Uabimicrobium</taxon>
    </lineage>
</organism>